<evidence type="ECO:0000313" key="7">
    <source>
        <dbReference type="Proteomes" id="UP000052022"/>
    </source>
</evidence>
<dbReference type="InterPro" id="IPR008146">
    <property type="entry name" value="Gln_synth_cat_dom"/>
</dbReference>
<keyword evidence="2 6" id="KW-0436">Ligase</keyword>
<evidence type="ECO:0000313" key="6">
    <source>
        <dbReference type="EMBL" id="CUH81225.1"/>
    </source>
</evidence>
<dbReference type="AlphaFoldDB" id="A0A0N7M0R8"/>
<proteinExistence type="inferred from homology"/>
<dbReference type="Proteomes" id="UP000052022">
    <property type="component" value="Unassembled WGS sequence"/>
</dbReference>
<dbReference type="GO" id="GO:0006598">
    <property type="term" value="P:polyamine catabolic process"/>
    <property type="evidence" value="ECO:0007669"/>
    <property type="project" value="TreeGrafter"/>
</dbReference>
<organism evidence="6 7">
    <name type="scientific">Tritonibacter multivorans</name>
    <dbReference type="NCBI Taxonomy" id="928856"/>
    <lineage>
        <taxon>Bacteria</taxon>
        <taxon>Pseudomonadati</taxon>
        <taxon>Pseudomonadota</taxon>
        <taxon>Alphaproteobacteria</taxon>
        <taxon>Rhodobacterales</taxon>
        <taxon>Paracoccaceae</taxon>
        <taxon>Tritonibacter</taxon>
    </lineage>
</organism>
<keyword evidence="7" id="KW-1185">Reference proteome</keyword>
<dbReference type="RefSeq" id="WP_058291298.1">
    <property type="nucleotide sequence ID" value="NZ_CYSD01000042.1"/>
</dbReference>
<dbReference type="GO" id="GO:0034024">
    <property type="term" value="F:glutamate-putrescine ligase activity"/>
    <property type="evidence" value="ECO:0007669"/>
    <property type="project" value="UniProtKB-EC"/>
</dbReference>
<evidence type="ECO:0000256" key="3">
    <source>
        <dbReference type="PROSITE-ProRule" id="PRU01331"/>
    </source>
</evidence>
<dbReference type="PROSITE" id="PS51987">
    <property type="entry name" value="GS_CATALYTIC"/>
    <property type="match status" value="1"/>
</dbReference>
<dbReference type="PANTHER" id="PTHR43785:SF12">
    <property type="entry name" value="TYPE-1 GLUTAMINE SYNTHETASE 2"/>
    <property type="match status" value="1"/>
</dbReference>
<dbReference type="EMBL" id="CYSD01000042">
    <property type="protein sequence ID" value="CUH81225.1"/>
    <property type="molecule type" value="Genomic_DNA"/>
</dbReference>
<dbReference type="SUPFAM" id="SSF54368">
    <property type="entry name" value="Glutamine synthetase, N-terminal domain"/>
    <property type="match status" value="1"/>
</dbReference>
<name>A0A0N7M0R8_9RHOB</name>
<dbReference type="GO" id="GO:0004356">
    <property type="term" value="F:glutamine synthetase activity"/>
    <property type="evidence" value="ECO:0007669"/>
    <property type="project" value="InterPro"/>
</dbReference>
<reference evidence="6 7" key="1">
    <citation type="submission" date="2015-09" db="EMBL/GenBank/DDBJ databases">
        <authorList>
            <consortium name="Swine Surveillance"/>
        </authorList>
    </citation>
    <scope>NUCLEOTIDE SEQUENCE [LARGE SCALE GENOMIC DNA]</scope>
    <source>
        <strain evidence="6 7">CECT 7557</strain>
    </source>
</reference>
<dbReference type="PANTHER" id="PTHR43785">
    <property type="entry name" value="GAMMA-GLUTAMYLPUTRESCINE SYNTHETASE"/>
    <property type="match status" value="1"/>
</dbReference>
<evidence type="ECO:0000256" key="4">
    <source>
        <dbReference type="RuleBase" id="RU000384"/>
    </source>
</evidence>
<dbReference type="GO" id="GO:0006542">
    <property type="term" value="P:glutamine biosynthetic process"/>
    <property type="evidence" value="ECO:0007669"/>
    <property type="project" value="InterPro"/>
</dbReference>
<evidence type="ECO:0000259" key="5">
    <source>
        <dbReference type="PROSITE" id="PS51987"/>
    </source>
</evidence>
<dbReference type="EC" id="6.3.1.11" evidence="6"/>
<gene>
    <name evidence="6" type="primary">puuA_2</name>
    <name evidence="6" type="ORF">TRM7557_03304</name>
</gene>
<dbReference type="Pfam" id="PF00120">
    <property type="entry name" value="Gln-synt_C"/>
    <property type="match status" value="1"/>
</dbReference>
<dbReference type="STRING" id="928856.SAMN04488049_102140"/>
<sequence length="439" mass="46938">MDLTALSTVRLTACDLNGCARGKRMVASAAEKLASGAARLPLSASNVDIWGLDIEDSPLVFETGDADGMLLPTNRAPVPMPWLATPSALILAELYHVDGTPFDGDPRQALKAVLDRYATKSWTVLAATELEFTLVDDSGDTLRAPLNPTTGRRLDHNAVLGLQELDDFDAFFTDLYDGAEAMGIPALAAISEGGLGQFEVNLNHQDALRAADDCWLFKMLVKGTARKHGLAATFMAKPYAEDVGNGMHVHFSVVDADGRNVFDDGTDAGSDTLRAAVAGCLAAMPDSTLIFAPHGNSYARLVPGAHAPTAAAWAYENRTSALRIPASPPAARRIEHRVAGGDVNPYLLLATILGAAFMGIEDALTPPTPITGNAYEVKDLPQLAPDWAAAVNQLEASTLMPRILPPALIENFIRTKRQEIAGFAKLPPQDHWLSWLDRV</sequence>
<dbReference type="InterPro" id="IPR036651">
    <property type="entry name" value="Gln_synt_N_sf"/>
</dbReference>
<dbReference type="SMART" id="SM01230">
    <property type="entry name" value="Gln-synt_C"/>
    <property type="match status" value="1"/>
</dbReference>
<comment type="similarity">
    <text evidence="3 4">Belongs to the glutamine synthetase family.</text>
</comment>
<dbReference type="Gene3D" id="3.10.20.70">
    <property type="entry name" value="Glutamine synthetase, N-terminal domain"/>
    <property type="match status" value="1"/>
</dbReference>
<feature type="domain" description="GS catalytic" evidence="5">
    <location>
        <begin position="106"/>
        <end position="439"/>
    </location>
</feature>
<protein>
    <submittedName>
        <fullName evidence="6">Gamma-glutamylputrescine synthetase PuuA</fullName>
        <ecNumber evidence="6">6.3.1.11</ecNumber>
    </submittedName>
</protein>
<dbReference type="OrthoDB" id="9807095at2"/>
<dbReference type="SUPFAM" id="SSF55931">
    <property type="entry name" value="Glutamine synthetase/guanido kinase"/>
    <property type="match status" value="1"/>
</dbReference>
<accession>A0A0N7M0R8</accession>
<evidence type="ECO:0000256" key="2">
    <source>
        <dbReference type="ARBA" id="ARBA00022598"/>
    </source>
</evidence>
<dbReference type="InterPro" id="IPR014746">
    <property type="entry name" value="Gln_synth/guanido_kin_cat_dom"/>
</dbReference>
<dbReference type="Gene3D" id="3.30.590.10">
    <property type="entry name" value="Glutamine synthetase/guanido kinase, catalytic domain"/>
    <property type="match status" value="1"/>
</dbReference>
<comment type="cofactor">
    <cofactor evidence="1">
        <name>Mg(2+)</name>
        <dbReference type="ChEBI" id="CHEBI:18420"/>
    </cofactor>
</comment>
<evidence type="ECO:0000256" key="1">
    <source>
        <dbReference type="ARBA" id="ARBA00001946"/>
    </source>
</evidence>